<dbReference type="Gene3D" id="1.25.40.10">
    <property type="entry name" value="Tetratricopeptide repeat domain"/>
    <property type="match status" value="1"/>
</dbReference>
<accession>A0A2K1SVA6</accession>
<dbReference type="RefSeq" id="WP_103084437.1">
    <property type="nucleotide sequence ID" value="NZ_MNLH01000002.1"/>
</dbReference>
<dbReference type="SUPFAM" id="SSF52833">
    <property type="entry name" value="Thioredoxin-like"/>
    <property type="match status" value="1"/>
</dbReference>
<dbReference type="InterPro" id="IPR019734">
    <property type="entry name" value="TPR_rpt"/>
</dbReference>
<proteinExistence type="predicted"/>
<protein>
    <submittedName>
        <fullName evidence="3">Co-chaperone YbbN</fullName>
    </submittedName>
</protein>
<evidence type="ECO:0000313" key="4">
    <source>
        <dbReference type="Proteomes" id="UP000236146"/>
    </source>
</evidence>
<feature type="region of interest" description="Disordered" evidence="2">
    <location>
        <begin position="176"/>
        <end position="224"/>
    </location>
</feature>
<evidence type="ECO:0000256" key="2">
    <source>
        <dbReference type="SAM" id="MobiDB-lite"/>
    </source>
</evidence>
<gene>
    <name evidence="3" type="ORF">BFS05_02340</name>
</gene>
<comment type="caution">
    <text evidence="3">The sequence shown here is derived from an EMBL/GenBank/DDBJ whole genome shotgun (WGS) entry which is preliminary data.</text>
</comment>
<keyword evidence="1" id="KW-0802">TPR repeat</keyword>
<sequence>MVNENAQGMNPGMFSLAGAVDLEGVKRRVEAQAKQSEKLAAGGSVPSAPKAGGYVIDVNDQSFQAMVQTSVSFPIILLLWQSNDEACYDVASKLADAVNSLDGRMQLARIDVDDSPSIAQALRAQDFPAVYGLVAGRPMPIVQGLPTDEEMQQICTVILPKLVQVAEQSGVAGTAPYMDNNASDSADNSADASGNASGNAGNSDNFGKSEEFANSEDANDSENIPPAHARAHELAKQGDYEAAAREYEKLVEADPHDLLASREHAKALLLARNVNTNVAEVRKAAGDNPGSVDAQLAVADVDMIDGHIDDAFGRLLDFLAEGHKSDADTIRARMLEYFAMLPADDERLKRARRRLSILLY</sequence>
<dbReference type="Proteomes" id="UP000236146">
    <property type="component" value="Unassembled WGS sequence"/>
</dbReference>
<dbReference type="SUPFAM" id="SSF48452">
    <property type="entry name" value="TPR-like"/>
    <property type="match status" value="1"/>
</dbReference>
<dbReference type="Pfam" id="PF14561">
    <property type="entry name" value="TPR_20"/>
    <property type="match status" value="1"/>
</dbReference>
<dbReference type="EMBL" id="MNLH01000002">
    <property type="protein sequence ID" value="PNS43436.1"/>
    <property type="molecule type" value="Genomic_DNA"/>
</dbReference>
<reference evidence="3 4" key="1">
    <citation type="submission" date="2016-10" db="EMBL/GenBank/DDBJ databases">
        <authorList>
            <person name="Varghese N."/>
        </authorList>
    </citation>
    <scope>NUCLEOTIDE SEQUENCE [LARGE SCALE GENOMIC DNA]</scope>
    <source>
        <strain evidence="3 4">KA00225</strain>
    </source>
</reference>
<dbReference type="InterPro" id="IPR036249">
    <property type="entry name" value="Thioredoxin-like_sf"/>
</dbReference>
<feature type="compositionally biased region" description="Low complexity" evidence="2">
    <location>
        <begin position="179"/>
        <end position="205"/>
    </location>
</feature>
<dbReference type="OrthoDB" id="5181746at2"/>
<dbReference type="Gene3D" id="3.40.30.10">
    <property type="entry name" value="Glutaredoxin"/>
    <property type="match status" value="1"/>
</dbReference>
<dbReference type="AlphaFoldDB" id="A0A2K1SVA6"/>
<dbReference type="PROSITE" id="PS50005">
    <property type="entry name" value="TPR"/>
    <property type="match status" value="1"/>
</dbReference>
<evidence type="ECO:0000313" key="3">
    <source>
        <dbReference type="EMBL" id="PNS43436.1"/>
    </source>
</evidence>
<name>A0A2K1SVA6_GARVA</name>
<organism evidence="3 4">
    <name type="scientific">Gardnerella vaginalis</name>
    <dbReference type="NCBI Taxonomy" id="2702"/>
    <lineage>
        <taxon>Bacteria</taxon>
        <taxon>Bacillati</taxon>
        <taxon>Actinomycetota</taxon>
        <taxon>Actinomycetes</taxon>
        <taxon>Bifidobacteriales</taxon>
        <taxon>Bifidobacteriaceae</taxon>
        <taxon>Gardnerella</taxon>
    </lineage>
</organism>
<evidence type="ECO:0000256" key="1">
    <source>
        <dbReference type="PROSITE-ProRule" id="PRU00339"/>
    </source>
</evidence>
<feature type="repeat" description="TPR" evidence="1">
    <location>
        <begin position="224"/>
        <end position="257"/>
    </location>
</feature>
<dbReference type="InterPro" id="IPR011990">
    <property type="entry name" value="TPR-like_helical_dom_sf"/>
</dbReference>